<dbReference type="EMBL" id="UOGH01000266">
    <property type="protein sequence ID" value="VAX32691.1"/>
    <property type="molecule type" value="Genomic_DNA"/>
</dbReference>
<dbReference type="InterPro" id="IPR036280">
    <property type="entry name" value="Multihaem_cyt_sf"/>
</dbReference>
<accession>A0A3B1D1I3</accession>
<dbReference type="InterPro" id="IPR010177">
    <property type="entry name" value="Paired_CXXCH_1"/>
</dbReference>
<proteinExistence type="predicted"/>
<dbReference type="Gene3D" id="1.10.1130.10">
    <property type="entry name" value="Flavocytochrome C3, Chain A"/>
    <property type="match status" value="1"/>
</dbReference>
<gene>
    <name evidence="3" type="ORF">MNBD_NITROSPIRAE02-838</name>
</gene>
<sequence>MFKSMFLKLAIVGILSLLVPAVLYAAGKHEGLNCTGCHGIHTAQGDIIFAVEPNRKVKNPRTNKPYTGVTALCLGCHETIENGGMGIIPVSASKSHPYGVVPNPKVANVPPSFLRSGELACVGCHDPHPSNPNYKYLRVDTEGGADMQKFCVVCHSSKADVEVTKIEVFSSMDERNASHESPLVEKPAKKSKSKKKKR</sequence>
<evidence type="ECO:0000256" key="1">
    <source>
        <dbReference type="SAM" id="MobiDB-lite"/>
    </source>
</evidence>
<dbReference type="AlphaFoldDB" id="A0A3B1D1I3"/>
<name>A0A3B1D1I3_9ZZZZ</name>
<feature type="domain" description="Doubled CXXCH motif" evidence="2">
    <location>
        <begin position="120"/>
        <end position="159"/>
    </location>
</feature>
<reference evidence="3" key="1">
    <citation type="submission" date="2018-06" db="EMBL/GenBank/DDBJ databases">
        <authorList>
            <person name="Zhirakovskaya E."/>
        </authorList>
    </citation>
    <scope>NUCLEOTIDE SEQUENCE</scope>
</reference>
<dbReference type="Pfam" id="PF09699">
    <property type="entry name" value="Paired_CXXCH_1"/>
    <property type="match status" value="1"/>
</dbReference>
<organism evidence="3">
    <name type="scientific">hydrothermal vent metagenome</name>
    <dbReference type="NCBI Taxonomy" id="652676"/>
    <lineage>
        <taxon>unclassified sequences</taxon>
        <taxon>metagenomes</taxon>
        <taxon>ecological metagenomes</taxon>
    </lineage>
</organism>
<feature type="region of interest" description="Disordered" evidence="1">
    <location>
        <begin position="171"/>
        <end position="198"/>
    </location>
</feature>
<dbReference type="SUPFAM" id="SSF48695">
    <property type="entry name" value="Multiheme cytochromes"/>
    <property type="match status" value="1"/>
</dbReference>
<feature type="compositionally biased region" description="Basic and acidic residues" evidence="1">
    <location>
        <begin position="172"/>
        <end position="188"/>
    </location>
</feature>
<dbReference type="NCBIfam" id="TIGR01905">
    <property type="entry name" value="paired_CXXCH_1"/>
    <property type="match status" value="1"/>
</dbReference>
<protein>
    <recommendedName>
        <fullName evidence="2">Doubled CXXCH motif domain-containing protein</fullName>
    </recommendedName>
</protein>
<evidence type="ECO:0000313" key="3">
    <source>
        <dbReference type="EMBL" id="VAX32691.1"/>
    </source>
</evidence>
<evidence type="ECO:0000259" key="2">
    <source>
        <dbReference type="Pfam" id="PF09699"/>
    </source>
</evidence>
<feature type="compositionally biased region" description="Basic residues" evidence="1">
    <location>
        <begin position="189"/>
        <end position="198"/>
    </location>
</feature>